<keyword evidence="3" id="KW-1185">Reference proteome</keyword>
<evidence type="ECO:0000313" key="2">
    <source>
        <dbReference type="EMBL" id="MFC4134351.1"/>
    </source>
</evidence>
<name>A0ABV8LTL3_9ACTN</name>
<dbReference type="Proteomes" id="UP001595816">
    <property type="component" value="Unassembled WGS sequence"/>
</dbReference>
<evidence type="ECO:0000313" key="3">
    <source>
        <dbReference type="Proteomes" id="UP001595816"/>
    </source>
</evidence>
<dbReference type="EMBL" id="JBHSAY010000015">
    <property type="protein sequence ID" value="MFC4134351.1"/>
    <property type="molecule type" value="Genomic_DNA"/>
</dbReference>
<sequence length="92" mass="9752">MSVAARQVPVGQQHFRAVVFQVAVDLALPQPFEPRVGLVVARAVERVHLEAAQERLDAAGPVVLAGVGDRVPDLHDAEEQGDGHSDDDQAPG</sequence>
<dbReference type="RefSeq" id="WP_253761485.1">
    <property type="nucleotide sequence ID" value="NZ_JAMZDZ010000001.1"/>
</dbReference>
<feature type="region of interest" description="Disordered" evidence="1">
    <location>
        <begin position="69"/>
        <end position="92"/>
    </location>
</feature>
<comment type="caution">
    <text evidence="2">The sequence shown here is derived from an EMBL/GenBank/DDBJ whole genome shotgun (WGS) entry which is preliminary data.</text>
</comment>
<protein>
    <submittedName>
        <fullName evidence="2">Uncharacterized protein</fullName>
    </submittedName>
</protein>
<evidence type="ECO:0000256" key="1">
    <source>
        <dbReference type="SAM" id="MobiDB-lite"/>
    </source>
</evidence>
<accession>A0ABV8LTL3</accession>
<gene>
    <name evidence="2" type="ORF">ACFOZ4_27385</name>
</gene>
<proteinExistence type="predicted"/>
<reference evidence="3" key="1">
    <citation type="journal article" date="2019" name="Int. J. Syst. Evol. Microbiol.">
        <title>The Global Catalogue of Microorganisms (GCM) 10K type strain sequencing project: providing services to taxonomists for standard genome sequencing and annotation.</title>
        <authorList>
            <consortium name="The Broad Institute Genomics Platform"/>
            <consortium name="The Broad Institute Genome Sequencing Center for Infectious Disease"/>
            <person name="Wu L."/>
            <person name="Ma J."/>
        </authorList>
    </citation>
    <scope>NUCLEOTIDE SEQUENCE [LARGE SCALE GENOMIC DNA]</scope>
    <source>
        <strain evidence="3">CGMCC 4.7289</strain>
    </source>
</reference>
<feature type="compositionally biased region" description="Basic and acidic residues" evidence="1">
    <location>
        <begin position="70"/>
        <end position="92"/>
    </location>
</feature>
<organism evidence="2 3">
    <name type="scientific">Hamadaea flava</name>
    <dbReference type="NCBI Taxonomy" id="1742688"/>
    <lineage>
        <taxon>Bacteria</taxon>
        <taxon>Bacillati</taxon>
        <taxon>Actinomycetota</taxon>
        <taxon>Actinomycetes</taxon>
        <taxon>Micromonosporales</taxon>
        <taxon>Micromonosporaceae</taxon>
        <taxon>Hamadaea</taxon>
    </lineage>
</organism>